<organism evidence="1 2">
    <name type="scientific">Variovorax humicola</name>
    <dbReference type="NCBI Taxonomy" id="1769758"/>
    <lineage>
        <taxon>Bacteria</taxon>
        <taxon>Pseudomonadati</taxon>
        <taxon>Pseudomonadota</taxon>
        <taxon>Betaproteobacteria</taxon>
        <taxon>Burkholderiales</taxon>
        <taxon>Comamonadaceae</taxon>
        <taxon>Variovorax</taxon>
    </lineage>
</organism>
<dbReference type="RefSeq" id="WP_340363651.1">
    <property type="nucleotide sequence ID" value="NZ_JBBKZV010000005.1"/>
</dbReference>
<evidence type="ECO:0000313" key="1">
    <source>
        <dbReference type="EMBL" id="MEJ8822608.1"/>
    </source>
</evidence>
<evidence type="ECO:0008006" key="3">
    <source>
        <dbReference type="Google" id="ProtNLM"/>
    </source>
</evidence>
<gene>
    <name evidence="1" type="ORF">WKW80_11275</name>
</gene>
<evidence type="ECO:0000313" key="2">
    <source>
        <dbReference type="Proteomes" id="UP001363010"/>
    </source>
</evidence>
<dbReference type="Proteomes" id="UP001363010">
    <property type="component" value="Unassembled WGS sequence"/>
</dbReference>
<dbReference type="EMBL" id="JBBKZV010000005">
    <property type="protein sequence ID" value="MEJ8822608.1"/>
    <property type="molecule type" value="Genomic_DNA"/>
</dbReference>
<name>A0ABU8VXX1_9BURK</name>
<accession>A0ABU8VXX1</accession>
<proteinExistence type="predicted"/>
<protein>
    <recommendedName>
        <fullName evidence="3">Flavodoxin-like fold domain-containing protein</fullName>
    </recommendedName>
</protein>
<comment type="caution">
    <text evidence="1">The sequence shown here is derived from an EMBL/GenBank/DDBJ whole genome shotgun (WGS) entry which is preliminary data.</text>
</comment>
<reference evidence="1 2" key="1">
    <citation type="submission" date="2024-03" db="EMBL/GenBank/DDBJ databases">
        <title>Novel species of the genus Variovorax.</title>
        <authorList>
            <person name="Liu Q."/>
            <person name="Xin Y.-H."/>
        </authorList>
    </citation>
    <scope>NUCLEOTIDE SEQUENCE [LARGE SCALE GENOMIC DNA]</scope>
    <source>
        <strain evidence="1 2">KACC 18501</strain>
    </source>
</reference>
<sequence>MNVLIVFAHHEPQSFNASMKNVTEGGVHGEIEDMLRPKPSAAGQPTH</sequence>
<keyword evidence="2" id="KW-1185">Reference proteome</keyword>